<sequence>MRREKIKNFKLNAEMLGKASYFLPRTVQPLHRSDVQIRIEQFCLGGAKITATDRHRVIRFIDPGSDYSGPALSLESVGYPLSKFTKECRKIKSSVEKLQGYALFKPDSGKVALNGKTFKFDFNRDEYHDIDKLLEGITKNTKRNLPLFNTSYITSVRHCILAEERKYIDEFGTRNGRKPNVAFS</sequence>
<feature type="non-terminal residue" evidence="1">
    <location>
        <position position="184"/>
    </location>
</feature>
<accession>A0A382L6J3</accession>
<proteinExistence type="predicted"/>
<dbReference type="AlphaFoldDB" id="A0A382L6J3"/>
<name>A0A382L6J3_9ZZZZ</name>
<protein>
    <submittedName>
        <fullName evidence="1">Uncharacterized protein</fullName>
    </submittedName>
</protein>
<evidence type="ECO:0000313" key="1">
    <source>
        <dbReference type="EMBL" id="SVC30511.1"/>
    </source>
</evidence>
<dbReference type="EMBL" id="UINC01084145">
    <property type="protein sequence ID" value="SVC30511.1"/>
    <property type="molecule type" value="Genomic_DNA"/>
</dbReference>
<organism evidence="1">
    <name type="scientific">marine metagenome</name>
    <dbReference type="NCBI Taxonomy" id="408172"/>
    <lineage>
        <taxon>unclassified sequences</taxon>
        <taxon>metagenomes</taxon>
        <taxon>ecological metagenomes</taxon>
    </lineage>
</organism>
<gene>
    <name evidence="1" type="ORF">METZ01_LOCUS283365</name>
</gene>
<reference evidence="1" key="1">
    <citation type="submission" date="2018-05" db="EMBL/GenBank/DDBJ databases">
        <authorList>
            <person name="Lanie J.A."/>
            <person name="Ng W.-L."/>
            <person name="Kazmierczak K.M."/>
            <person name="Andrzejewski T.M."/>
            <person name="Davidsen T.M."/>
            <person name="Wayne K.J."/>
            <person name="Tettelin H."/>
            <person name="Glass J.I."/>
            <person name="Rusch D."/>
            <person name="Podicherti R."/>
            <person name="Tsui H.-C.T."/>
            <person name="Winkler M.E."/>
        </authorList>
    </citation>
    <scope>NUCLEOTIDE SEQUENCE</scope>
</reference>